<name>A0A9P7JFU8_9AGAM</name>
<keyword evidence="1" id="KW-0472">Membrane</keyword>
<evidence type="ECO:0000313" key="3">
    <source>
        <dbReference type="EMBL" id="KAG1820530.1"/>
    </source>
</evidence>
<feature type="transmembrane region" description="Helical" evidence="1">
    <location>
        <begin position="191"/>
        <end position="217"/>
    </location>
</feature>
<feature type="transmembrane region" description="Helical" evidence="1">
    <location>
        <begin position="45"/>
        <end position="70"/>
    </location>
</feature>
<keyword evidence="1" id="KW-0812">Transmembrane</keyword>
<reference evidence="3" key="1">
    <citation type="journal article" date="2020" name="New Phytol.">
        <title>Comparative genomics reveals dynamic genome evolution in host specialist ectomycorrhizal fungi.</title>
        <authorList>
            <person name="Lofgren L.A."/>
            <person name="Nguyen N.H."/>
            <person name="Vilgalys R."/>
            <person name="Ruytinx J."/>
            <person name="Liao H.L."/>
            <person name="Branco S."/>
            <person name="Kuo A."/>
            <person name="LaButti K."/>
            <person name="Lipzen A."/>
            <person name="Andreopoulos W."/>
            <person name="Pangilinan J."/>
            <person name="Riley R."/>
            <person name="Hundley H."/>
            <person name="Na H."/>
            <person name="Barry K."/>
            <person name="Grigoriev I.V."/>
            <person name="Stajich J.E."/>
            <person name="Kennedy P.G."/>
        </authorList>
    </citation>
    <scope>NUCLEOTIDE SEQUENCE</scope>
    <source>
        <strain evidence="3">MN1</strain>
    </source>
</reference>
<dbReference type="RefSeq" id="XP_041195801.1">
    <property type="nucleotide sequence ID" value="XM_041328897.1"/>
</dbReference>
<feature type="transmembrane region" description="Helical" evidence="1">
    <location>
        <begin position="158"/>
        <end position="179"/>
    </location>
</feature>
<evidence type="ECO:0000313" key="4">
    <source>
        <dbReference type="Proteomes" id="UP000807769"/>
    </source>
</evidence>
<keyword evidence="1" id="KW-1133">Transmembrane helix</keyword>
<evidence type="ECO:0000256" key="1">
    <source>
        <dbReference type="SAM" id="Phobius"/>
    </source>
</evidence>
<dbReference type="AlphaFoldDB" id="A0A9P7JFU8"/>
<sequence length="313" mass="34629">MGTVDNTFGAFLIGVVVSATLYGVTCMQTWYYMSRYFSDPWYIKLLVSAIFLSDSVHQALITHTVYTYLVTDFGNVGDIEKLVWSLSVEVLFNGFTGFMVQSFLTMRIYQLSNKNMIATASVLSLVIAEFVTVIIYVAKAVQLTTFTQAPQIKALSMSVNAVAAAGDLLITVFLCTFLQRSRTGFHQSDTLINKLVLFSISTGLLTSVCAVMSLISITVWPDTFIYVAFYFCLGRLYCNSLLATLNARKGIRHDSCDSHMSLSLHGARRPLNGPIGSSRMGMPNDLSIKIDTAQEYIEDEFLSAKDLKSSQSV</sequence>
<keyword evidence="4" id="KW-1185">Reference proteome</keyword>
<feature type="transmembrane region" description="Helical" evidence="1">
    <location>
        <begin position="116"/>
        <end position="138"/>
    </location>
</feature>
<dbReference type="OrthoDB" id="3263055at2759"/>
<feature type="domain" description="DUF6534" evidence="2">
    <location>
        <begin position="163"/>
        <end position="249"/>
    </location>
</feature>
<proteinExistence type="predicted"/>
<protein>
    <recommendedName>
        <fullName evidence="2">DUF6534 domain-containing protein</fullName>
    </recommendedName>
</protein>
<dbReference type="Pfam" id="PF20152">
    <property type="entry name" value="DUF6534"/>
    <property type="match status" value="1"/>
</dbReference>
<dbReference type="PANTHER" id="PTHR40465">
    <property type="entry name" value="CHROMOSOME 1, WHOLE GENOME SHOTGUN SEQUENCE"/>
    <property type="match status" value="1"/>
</dbReference>
<accession>A0A9P7JFU8</accession>
<organism evidence="3 4">
    <name type="scientific">Suillus subaureus</name>
    <dbReference type="NCBI Taxonomy" id="48587"/>
    <lineage>
        <taxon>Eukaryota</taxon>
        <taxon>Fungi</taxon>
        <taxon>Dikarya</taxon>
        <taxon>Basidiomycota</taxon>
        <taxon>Agaricomycotina</taxon>
        <taxon>Agaricomycetes</taxon>
        <taxon>Agaricomycetidae</taxon>
        <taxon>Boletales</taxon>
        <taxon>Suillineae</taxon>
        <taxon>Suillaceae</taxon>
        <taxon>Suillus</taxon>
    </lineage>
</organism>
<dbReference type="PANTHER" id="PTHR40465:SF1">
    <property type="entry name" value="DUF6534 DOMAIN-CONTAINING PROTEIN"/>
    <property type="match status" value="1"/>
</dbReference>
<dbReference type="Proteomes" id="UP000807769">
    <property type="component" value="Unassembled WGS sequence"/>
</dbReference>
<feature type="transmembrane region" description="Helical" evidence="1">
    <location>
        <begin position="82"/>
        <end position="104"/>
    </location>
</feature>
<gene>
    <name evidence="3" type="ORF">BJ212DRAFT_1035703</name>
</gene>
<feature type="transmembrane region" description="Helical" evidence="1">
    <location>
        <begin position="12"/>
        <end position="33"/>
    </location>
</feature>
<comment type="caution">
    <text evidence="3">The sequence shown here is derived from an EMBL/GenBank/DDBJ whole genome shotgun (WGS) entry which is preliminary data.</text>
</comment>
<dbReference type="EMBL" id="JABBWG010000008">
    <property type="protein sequence ID" value="KAG1820530.1"/>
    <property type="molecule type" value="Genomic_DNA"/>
</dbReference>
<dbReference type="GeneID" id="64622914"/>
<dbReference type="InterPro" id="IPR045339">
    <property type="entry name" value="DUF6534"/>
</dbReference>
<feature type="transmembrane region" description="Helical" evidence="1">
    <location>
        <begin position="223"/>
        <end position="245"/>
    </location>
</feature>
<evidence type="ECO:0000259" key="2">
    <source>
        <dbReference type="Pfam" id="PF20152"/>
    </source>
</evidence>